<accession>A0A6A5VV52</accession>
<dbReference type="AlphaFoldDB" id="A0A6A5VV52"/>
<evidence type="ECO:0000256" key="1">
    <source>
        <dbReference type="SAM" id="Phobius"/>
    </source>
</evidence>
<keyword evidence="1" id="KW-1133">Transmembrane helix</keyword>
<feature type="non-terminal residue" evidence="2">
    <location>
        <position position="1"/>
    </location>
</feature>
<feature type="transmembrane region" description="Helical" evidence="1">
    <location>
        <begin position="280"/>
        <end position="302"/>
    </location>
</feature>
<evidence type="ECO:0000313" key="2">
    <source>
        <dbReference type="EMBL" id="KAF1993260.1"/>
    </source>
</evidence>
<dbReference type="OrthoDB" id="3010248at2759"/>
<sequence length="337" mass="38015">VLTLAGCNEVCGKGSEWYEDVGPRLSTWLIPVFLLISNIEVSPLDKRRYLMLIHLLGDPIHSVWSLLMKLEAWSRCYNKILAKSGASFDPRTVRIRGTVLGGIEELVGFYTDPSRILAYIEEYRSVSYEEFEILLDRTAQRLADSRTDERLRTLLATGLYLYQLVSAFVSTVGGGNTSPPGGRIGTTMFMTWIIPVVLFSNAIGGFTSSRTCFDIIEDFVQKATGRRDLWLVLQENVLEFKVHSDIEDYFDSMSWAGSIYTYRPPKRHAFSTGKRDWSPYTLLVLAMMPVIVSSTIASVLLYNTPPVAFNCRNMLIFSVVILFFASAAFTWAMAWLG</sequence>
<name>A0A6A5VV52_9PLEO</name>
<feature type="transmembrane region" description="Helical" evidence="1">
    <location>
        <begin position="184"/>
        <end position="203"/>
    </location>
</feature>
<feature type="transmembrane region" description="Helical" evidence="1">
    <location>
        <begin position="314"/>
        <end position="336"/>
    </location>
</feature>
<proteinExistence type="predicted"/>
<feature type="transmembrane region" description="Helical" evidence="1">
    <location>
        <begin position="151"/>
        <end position="172"/>
    </location>
</feature>
<organism evidence="2 3">
    <name type="scientific">Amniculicola lignicola CBS 123094</name>
    <dbReference type="NCBI Taxonomy" id="1392246"/>
    <lineage>
        <taxon>Eukaryota</taxon>
        <taxon>Fungi</taxon>
        <taxon>Dikarya</taxon>
        <taxon>Ascomycota</taxon>
        <taxon>Pezizomycotina</taxon>
        <taxon>Dothideomycetes</taxon>
        <taxon>Pleosporomycetidae</taxon>
        <taxon>Pleosporales</taxon>
        <taxon>Amniculicolaceae</taxon>
        <taxon>Amniculicola</taxon>
    </lineage>
</organism>
<feature type="non-terminal residue" evidence="2">
    <location>
        <position position="337"/>
    </location>
</feature>
<gene>
    <name evidence="2" type="ORF">P154DRAFT_383358</name>
</gene>
<evidence type="ECO:0000313" key="3">
    <source>
        <dbReference type="Proteomes" id="UP000799779"/>
    </source>
</evidence>
<dbReference type="Proteomes" id="UP000799779">
    <property type="component" value="Unassembled WGS sequence"/>
</dbReference>
<reference evidence="2" key="1">
    <citation type="journal article" date="2020" name="Stud. Mycol.">
        <title>101 Dothideomycetes genomes: a test case for predicting lifestyles and emergence of pathogens.</title>
        <authorList>
            <person name="Haridas S."/>
            <person name="Albert R."/>
            <person name="Binder M."/>
            <person name="Bloem J."/>
            <person name="Labutti K."/>
            <person name="Salamov A."/>
            <person name="Andreopoulos B."/>
            <person name="Baker S."/>
            <person name="Barry K."/>
            <person name="Bills G."/>
            <person name="Bluhm B."/>
            <person name="Cannon C."/>
            <person name="Castanera R."/>
            <person name="Culley D."/>
            <person name="Daum C."/>
            <person name="Ezra D."/>
            <person name="Gonzalez J."/>
            <person name="Henrissat B."/>
            <person name="Kuo A."/>
            <person name="Liang C."/>
            <person name="Lipzen A."/>
            <person name="Lutzoni F."/>
            <person name="Magnuson J."/>
            <person name="Mondo S."/>
            <person name="Nolan M."/>
            <person name="Ohm R."/>
            <person name="Pangilinan J."/>
            <person name="Park H.-J."/>
            <person name="Ramirez L."/>
            <person name="Alfaro M."/>
            <person name="Sun H."/>
            <person name="Tritt A."/>
            <person name="Yoshinaga Y."/>
            <person name="Zwiers L.-H."/>
            <person name="Turgeon B."/>
            <person name="Goodwin S."/>
            <person name="Spatafora J."/>
            <person name="Crous P."/>
            <person name="Grigoriev I."/>
        </authorList>
    </citation>
    <scope>NUCLEOTIDE SEQUENCE</scope>
    <source>
        <strain evidence="2">CBS 123094</strain>
    </source>
</reference>
<keyword evidence="3" id="KW-1185">Reference proteome</keyword>
<keyword evidence="1" id="KW-0812">Transmembrane</keyword>
<keyword evidence="1" id="KW-0472">Membrane</keyword>
<dbReference type="EMBL" id="ML977716">
    <property type="protein sequence ID" value="KAF1993260.1"/>
    <property type="molecule type" value="Genomic_DNA"/>
</dbReference>
<protein>
    <submittedName>
        <fullName evidence="2">Uncharacterized protein</fullName>
    </submittedName>
</protein>